<dbReference type="EMBL" id="JAUEPO010000001">
    <property type="protein sequence ID" value="KAK3337295.1"/>
    <property type="molecule type" value="Genomic_DNA"/>
</dbReference>
<feature type="transmembrane region" description="Helical" evidence="5">
    <location>
        <begin position="473"/>
        <end position="492"/>
    </location>
</feature>
<feature type="transmembrane region" description="Helical" evidence="5">
    <location>
        <begin position="365"/>
        <end position="389"/>
    </location>
</feature>
<proteinExistence type="predicted"/>
<evidence type="ECO:0000256" key="1">
    <source>
        <dbReference type="ARBA" id="ARBA00004141"/>
    </source>
</evidence>
<dbReference type="Pfam" id="PF07690">
    <property type="entry name" value="MFS_1"/>
    <property type="match status" value="1"/>
</dbReference>
<dbReference type="PANTHER" id="PTHR23502:SF34">
    <property type="entry name" value="PROTEIN HOL1"/>
    <property type="match status" value="1"/>
</dbReference>
<feature type="domain" description="Major facilitator superfamily (MFS) profile" evidence="6">
    <location>
        <begin position="69"/>
        <end position="530"/>
    </location>
</feature>
<dbReference type="InterPro" id="IPR011701">
    <property type="entry name" value="MFS"/>
</dbReference>
<evidence type="ECO:0000313" key="8">
    <source>
        <dbReference type="Proteomes" id="UP001286456"/>
    </source>
</evidence>
<feature type="transmembrane region" description="Helical" evidence="5">
    <location>
        <begin position="173"/>
        <end position="196"/>
    </location>
</feature>
<evidence type="ECO:0000256" key="2">
    <source>
        <dbReference type="ARBA" id="ARBA00022692"/>
    </source>
</evidence>
<feature type="transmembrane region" description="Helical" evidence="5">
    <location>
        <begin position="504"/>
        <end position="525"/>
    </location>
</feature>
<dbReference type="PANTHER" id="PTHR23502">
    <property type="entry name" value="MAJOR FACILITATOR SUPERFAMILY"/>
    <property type="match status" value="1"/>
</dbReference>
<organism evidence="7 8">
    <name type="scientific">Cercophora scortea</name>
    <dbReference type="NCBI Taxonomy" id="314031"/>
    <lineage>
        <taxon>Eukaryota</taxon>
        <taxon>Fungi</taxon>
        <taxon>Dikarya</taxon>
        <taxon>Ascomycota</taxon>
        <taxon>Pezizomycotina</taxon>
        <taxon>Sordariomycetes</taxon>
        <taxon>Sordariomycetidae</taxon>
        <taxon>Sordariales</taxon>
        <taxon>Lasiosphaeriaceae</taxon>
        <taxon>Cercophora</taxon>
    </lineage>
</organism>
<keyword evidence="4 5" id="KW-0472">Membrane</keyword>
<feature type="transmembrane region" description="Helical" evidence="5">
    <location>
        <begin position="410"/>
        <end position="429"/>
    </location>
</feature>
<keyword evidence="8" id="KW-1185">Reference proteome</keyword>
<dbReference type="GO" id="GO:0005886">
    <property type="term" value="C:plasma membrane"/>
    <property type="evidence" value="ECO:0007669"/>
    <property type="project" value="TreeGrafter"/>
</dbReference>
<reference evidence="7" key="2">
    <citation type="submission" date="2023-06" db="EMBL/GenBank/DDBJ databases">
        <authorList>
            <consortium name="Lawrence Berkeley National Laboratory"/>
            <person name="Haridas S."/>
            <person name="Hensen N."/>
            <person name="Bonometti L."/>
            <person name="Westerberg I."/>
            <person name="Brannstrom I.O."/>
            <person name="Guillou S."/>
            <person name="Cros-Aarteil S."/>
            <person name="Calhoun S."/>
            <person name="Kuo A."/>
            <person name="Mondo S."/>
            <person name="Pangilinan J."/>
            <person name="Riley R."/>
            <person name="Labutti K."/>
            <person name="Andreopoulos B."/>
            <person name="Lipzen A."/>
            <person name="Chen C."/>
            <person name="Yanf M."/>
            <person name="Daum C."/>
            <person name="Ng V."/>
            <person name="Clum A."/>
            <person name="Steindorff A."/>
            <person name="Ohm R."/>
            <person name="Martin F."/>
            <person name="Silar P."/>
            <person name="Natvig D."/>
            <person name="Lalanne C."/>
            <person name="Gautier V."/>
            <person name="Ament-Velasquez S.L."/>
            <person name="Kruys A."/>
            <person name="Hutchinson M.I."/>
            <person name="Powell A.J."/>
            <person name="Barry K."/>
            <person name="Miller A.N."/>
            <person name="Grigoriev I.V."/>
            <person name="Debuchy R."/>
            <person name="Gladieux P."/>
            <person name="Thoren M.H."/>
            <person name="Johannesson H."/>
        </authorList>
    </citation>
    <scope>NUCLEOTIDE SEQUENCE</scope>
    <source>
        <strain evidence="7">SMH4131-1</strain>
    </source>
</reference>
<name>A0AAE0MM73_9PEZI</name>
<keyword evidence="3 5" id="KW-1133">Transmembrane helix</keyword>
<dbReference type="AlphaFoldDB" id="A0AAE0MM73"/>
<reference evidence="7" key="1">
    <citation type="journal article" date="2023" name="Mol. Phylogenet. Evol.">
        <title>Genome-scale phylogeny and comparative genomics of the fungal order Sordariales.</title>
        <authorList>
            <person name="Hensen N."/>
            <person name="Bonometti L."/>
            <person name="Westerberg I."/>
            <person name="Brannstrom I.O."/>
            <person name="Guillou S."/>
            <person name="Cros-Aarteil S."/>
            <person name="Calhoun S."/>
            <person name="Haridas S."/>
            <person name="Kuo A."/>
            <person name="Mondo S."/>
            <person name="Pangilinan J."/>
            <person name="Riley R."/>
            <person name="LaButti K."/>
            <person name="Andreopoulos B."/>
            <person name="Lipzen A."/>
            <person name="Chen C."/>
            <person name="Yan M."/>
            <person name="Daum C."/>
            <person name="Ng V."/>
            <person name="Clum A."/>
            <person name="Steindorff A."/>
            <person name="Ohm R.A."/>
            <person name="Martin F."/>
            <person name="Silar P."/>
            <person name="Natvig D.O."/>
            <person name="Lalanne C."/>
            <person name="Gautier V."/>
            <person name="Ament-Velasquez S.L."/>
            <person name="Kruys A."/>
            <person name="Hutchinson M.I."/>
            <person name="Powell A.J."/>
            <person name="Barry K."/>
            <person name="Miller A.N."/>
            <person name="Grigoriev I.V."/>
            <person name="Debuchy R."/>
            <person name="Gladieux P."/>
            <person name="Hiltunen Thoren M."/>
            <person name="Johannesson H."/>
        </authorList>
    </citation>
    <scope>NUCLEOTIDE SEQUENCE</scope>
    <source>
        <strain evidence="7">SMH4131-1</strain>
    </source>
</reference>
<protein>
    <submittedName>
        <fullName evidence="7">Major facilitator superfamily domain-containing protein</fullName>
    </submittedName>
</protein>
<sequence length="552" mass="61079">MTDDPIAEALDANNERPERLEHARVRTLGNVRLRHHETNEVILIPTPSADPNDPLNWSQFYKYYIATIICIAMMMCNFLAAGPTIAIVSTTMDFFPGANPKLDPAYFSSSISKVSYFFTTTALLQGTGNFFWVPVANKYGRRPTYILSYLIYTACAIWLCFDHSYDGFLAGRIIMGFGAGAAETIAPITIADVFFLHERGKVMAFYTSFLSVGVAFGMIISGLITIQHEWRVIYQVASALVGAVLLLAFFSFPETAYIRDLRDVDESSSPDQIVLEKSHAVTSDVERATKAVAPKKKSYLSSLKIFHTQLTHESLLKLILRPLGLIFLPPVLWSALVESVTIGFLVAVTSNVDVAFEATYGFASWQVGLCFIAALIGSIIGIPAGGQFGDMVADWLTKRNGGVRDPEMRLPAMIPSLITAPLALILYGVGIEHQLHWICPTIGLGLLNFSIVQGTNVCLVYVIDAYRPVAGEVTLAVMGFKSLFGFLLSFYTNNWIAESGYQNAYGVMAAISAVIILMWVPLYIWGKQIRHASWTWPVISYIHWNIDREVGE</sequence>
<dbReference type="InterPro" id="IPR036259">
    <property type="entry name" value="MFS_trans_sf"/>
</dbReference>
<evidence type="ECO:0000256" key="3">
    <source>
        <dbReference type="ARBA" id="ARBA00022989"/>
    </source>
</evidence>
<feature type="transmembrane region" description="Helical" evidence="5">
    <location>
        <begin position="435"/>
        <end position="461"/>
    </location>
</feature>
<feature type="transmembrane region" description="Helical" evidence="5">
    <location>
        <begin position="323"/>
        <end position="345"/>
    </location>
</feature>
<dbReference type="GO" id="GO:0022857">
    <property type="term" value="F:transmembrane transporter activity"/>
    <property type="evidence" value="ECO:0007669"/>
    <property type="project" value="InterPro"/>
</dbReference>
<keyword evidence="2 5" id="KW-0812">Transmembrane</keyword>
<evidence type="ECO:0000313" key="7">
    <source>
        <dbReference type="EMBL" id="KAK3337295.1"/>
    </source>
</evidence>
<feature type="transmembrane region" description="Helical" evidence="5">
    <location>
        <begin position="63"/>
        <end position="88"/>
    </location>
</feature>
<dbReference type="InterPro" id="IPR020846">
    <property type="entry name" value="MFS_dom"/>
</dbReference>
<evidence type="ECO:0000256" key="5">
    <source>
        <dbReference type="SAM" id="Phobius"/>
    </source>
</evidence>
<evidence type="ECO:0000259" key="6">
    <source>
        <dbReference type="PROSITE" id="PS50850"/>
    </source>
</evidence>
<dbReference type="PROSITE" id="PS50850">
    <property type="entry name" value="MFS"/>
    <property type="match status" value="1"/>
</dbReference>
<comment type="caution">
    <text evidence="7">The sequence shown here is derived from an EMBL/GenBank/DDBJ whole genome shotgun (WGS) entry which is preliminary data.</text>
</comment>
<evidence type="ECO:0000256" key="4">
    <source>
        <dbReference type="ARBA" id="ARBA00023136"/>
    </source>
</evidence>
<dbReference type="Gene3D" id="1.20.1250.20">
    <property type="entry name" value="MFS general substrate transporter like domains"/>
    <property type="match status" value="1"/>
</dbReference>
<feature type="transmembrane region" description="Helical" evidence="5">
    <location>
        <begin position="232"/>
        <end position="252"/>
    </location>
</feature>
<gene>
    <name evidence="7" type="ORF">B0T19DRAFT_67863</name>
</gene>
<accession>A0AAE0MM73</accession>
<dbReference type="Proteomes" id="UP001286456">
    <property type="component" value="Unassembled WGS sequence"/>
</dbReference>
<dbReference type="SUPFAM" id="SSF103473">
    <property type="entry name" value="MFS general substrate transporter"/>
    <property type="match status" value="1"/>
</dbReference>
<feature type="transmembrane region" description="Helical" evidence="5">
    <location>
        <begin position="114"/>
        <end position="132"/>
    </location>
</feature>
<comment type="subcellular location">
    <subcellularLocation>
        <location evidence="1">Membrane</location>
        <topology evidence="1">Multi-pass membrane protein</topology>
    </subcellularLocation>
</comment>
<feature type="transmembrane region" description="Helical" evidence="5">
    <location>
        <begin position="203"/>
        <end position="226"/>
    </location>
</feature>
<feature type="transmembrane region" description="Helical" evidence="5">
    <location>
        <begin position="144"/>
        <end position="161"/>
    </location>
</feature>